<evidence type="ECO:0000256" key="1">
    <source>
        <dbReference type="SAM" id="MobiDB-lite"/>
    </source>
</evidence>
<organism evidence="2 3">
    <name type="scientific">Elysia marginata</name>
    <dbReference type="NCBI Taxonomy" id="1093978"/>
    <lineage>
        <taxon>Eukaryota</taxon>
        <taxon>Metazoa</taxon>
        <taxon>Spiralia</taxon>
        <taxon>Lophotrochozoa</taxon>
        <taxon>Mollusca</taxon>
        <taxon>Gastropoda</taxon>
        <taxon>Heterobranchia</taxon>
        <taxon>Euthyneura</taxon>
        <taxon>Panpulmonata</taxon>
        <taxon>Sacoglossa</taxon>
        <taxon>Placobranchoidea</taxon>
        <taxon>Plakobranchidae</taxon>
        <taxon>Elysia</taxon>
    </lineage>
</organism>
<accession>A0AAV4HS96</accession>
<protein>
    <submittedName>
        <fullName evidence="2">Uncharacterized protein</fullName>
    </submittedName>
</protein>
<evidence type="ECO:0000313" key="3">
    <source>
        <dbReference type="Proteomes" id="UP000762676"/>
    </source>
</evidence>
<feature type="compositionally biased region" description="Polar residues" evidence="1">
    <location>
        <begin position="61"/>
        <end position="77"/>
    </location>
</feature>
<comment type="caution">
    <text evidence="2">The sequence shown here is derived from an EMBL/GenBank/DDBJ whole genome shotgun (WGS) entry which is preliminary data.</text>
</comment>
<name>A0AAV4HS96_9GAST</name>
<feature type="region of interest" description="Disordered" evidence="1">
    <location>
        <begin position="1"/>
        <end position="218"/>
    </location>
</feature>
<sequence>MKRHHGQAAGDGGTDPDGDDQTPNESVEDQKPEPKLTRKTAAARAAASPEYIHVENDRQETVSIVQHVPNSSETAVPNTVAAKGLGAETESQQLPGDGHGQAASDGGTGPDGDDQTSTESAEGGGGGGGAARPSLETETRQDMENAPEAVQHDTQLQQQVDQRETPAEAHQEEAIQPEINITTDSPDNRGSAGLSYHNEGPEVRRLNRNMKYENKICI</sequence>
<keyword evidence="3" id="KW-1185">Reference proteome</keyword>
<evidence type="ECO:0000313" key="2">
    <source>
        <dbReference type="EMBL" id="GFS00346.1"/>
    </source>
</evidence>
<feature type="compositionally biased region" description="Basic and acidic residues" evidence="1">
    <location>
        <begin position="161"/>
        <end position="173"/>
    </location>
</feature>
<reference evidence="2 3" key="1">
    <citation type="journal article" date="2021" name="Elife">
        <title>Chloroplast acquisition without the gene transfer in kleptoplastic sea slugs, Plakobranchus ocellatus.</title>
        <authorList>
            <person name="Maeda T."/>
            <person name="Takahashi S."/>
            <person name="Yoshida T."/>
            <person name="Shimamura S."/>
            <person name="Takaki Y."/>
            <person name="Nagai Y."/>
            <person name="Toyoda A."/>
            <person name="Suzuki Y."/>
            <person name="Arimoto A."/>
            <person name="Ishii H."/>
            <person name="Satoh N."/>
            <person name="Nishiyama T."/>
            <person name="Hasebe M."/>
            <person name="Maruyama T."/>
            <person name="Minagawa J."/>
            <person name="Obokata J."/>
            <person name="Shigenobu S."/>
        </authorList>
    </citation>
    <scope>NUCLEOTIDE SEQUENCE [LARGE SCALE GENOMIC DNA]</scope>
</reference>
<feature type="compositionally biased region" description="Basic and acidic residues" evidence="1">
    <location>
        <begin position="199"/>
        <end position="218"/>
    </location>
</feature>
<dbReference type="AlphaFoldDB" id="A0AAV4HS96"/>
<gene>
    <name evidence="2" type="ORF">ElyMa_002812000</name>
</gene>
<dbReference type="Proteomes" id="UP000762676">
    <property type="component" value="Unassembled WGS sequence"/>
</dbReference>
<proteinExistence type="predicted"/>
<dbReference type="EMBL" id="BMAT01005833">
    <property type="protein sequence ID" value="GFS00346.1"/>
    <property type="molecule type" value="Genomic_DNA"/>
</dbReference>